<comment type="caution">
    <text evidence="1">The sequence shown here is derived from an EMBL/GenBank/DDBJ whole genome shotgun (WGS) entry which is preliminary data.</text>
</comment>
<accession>A0ACB8W558</accession>
<proteinExistence type="predicted"/>
<gene>
    <name evidence="1" type="ORF">L3Q82_001844</name>
</gene>
<evidence type="ECO:0000313" key="2">
    <source>
        <dbReference type="Proteomes" id="UP000831701"/>
    </source>
</evidence>
<name>A0ACB8W558_9TELE</name>
<organism evidence="1 2">
    <name type="scientific">Scortum barcoo</name>
    <name type="common">barcoo grunter</name>
    <dbReference type="NCBI Taxonomy" id="214431"/>
    <lineage>
        <taxon>Eukaryota</taxon>
        <taxon>Metazoa</taxon>
        <taxon>Chordata</taxon>
        <taxon>Craniata</taxon>
        <taxon>Vertebrata</taxon>
        <taxon>Euteleostomi</taxon>
        <taxon>Actinopterygii</taxon>
        <taxon>Neopterygii</taxon>
        <taxon>Teleostei</taxon>
        <taxon>Neoteleostei</taxon>
        <taxon>Acanthomorphata</taxon>
        <taxon>Eupercaria</taxon>
        <taxon>Centrarchiformes</taxon>
        <taxon>Terapontoidei</taxon>
        <taxon>Terapontidae</taxon>
        <taxon>Scortum</taxon>
    </lineage>
</organism>
<sequence length="152" mass="17469">MSPATPEGKRLWTMFTPTWLERTKQHPSPTLDNRTISPCSSHPRYSPLIQRVKPTVKTIKVWPEGTDSMLQDRFKNTDWNMFTHTDLDQYASSVLDHISTTIDSVTTQKQITMYPNQKPWMNRDVRLLLKARNTAFRSGDAQAYSTAQPGLS</sequence>
<keyword evidence="2" id="KW-1185">Reference proteome</keyword>
<reference evidence="1" key="1">
    <citation type="submission" date="2022-04" db="EMBL/GenBank/DDBJ databases">
        <title>Jade perch genome.</title>
        <authorList>
            <person name="Chao B."/>
        </authorList>
    </citation>
    <scope>NUCLEOTIDE SEQUENCE</scope>
    <source>
        <strain evidence="1">CB-2022</strain>
    </source>
</reference>
<evidence type="ECO:0000313" key="1">
    <source>
        <dbReference type="EMBL" id="KAI3362790.1"/>
    </source>
</evidence>
<dbReference type="Proteomes" id="UP000831701">
    <property type="component" value="Chromosome 14"/>
</dbReference>
<protein>
    <submittedName>
        <fullName evidence="1">Uncharacterized protein</fullName>
    </submittedName>
</protein>
<dbReference type="EMBL" id="CM041544">
    <property type="protein sequence ID" value="KAI3362790.1"/>
    <property type="molecule type" value="Genomic_DNA"/>
</dbReference>